<protein>
    <recommendedName>
        <fullName evidence="2">Tail fiber protein</fullName>
    </recommendedName>
</protein>
<organism evidence="1">
    <name type="scientific">Myoviridae sp. ctsK93</name>
    <dbReference type="NCBI Taxonomy" id="2825190"/>
    <lineage>
        <taxon>Viruses</taxon>
        <taxon>Duplodnaviria</taxon>
        <taxon>Heunggongvirae</taxon>
        <taxon>Uroviricota</taxon>
        <taxon>Caudoviricetes</taxon>
    </lineage>
</organism>
<reference evidence="1" key="1">
    <citation type="journal article" date="2021" name="Proc. Natl. Acad. Sci. U.S.A.">
        <title>A Catalog of Tens of Thousands of Viruses from Human Metagenomes Reveals Hidden Associations with Chronic Diseases.</title>
        <authorList>
            <person name="Tisza M.J."/>
            <person name="Buck C.B."/>
        </authorList>
    </citation>
    <scope>NUCLEOTIDE SEQUENCE</scope>
    <source>
        <strain evidence="1">CtsK93</strain>
    </source>
</reference>
<dbReference type="EMBL" id="BK015446">
    <property type="protein sequence ID" value="DAE07178.1"/>
    <property type="molecule type" value="Genomic_DNA"/>
</dbReference>
<evidence type="ECO:0008006" key="2">
    <source>
        <dbReference type="Google" id="ProtNLM"/>
    </source>
</evidence>
<evidence type="ECO:0000313" key="1">
    <source>
        <dbReference type="EMBL" id="DAE07178.1"/>
    </source>
</evidence>
<sequence length="687" mass="72588">MAELKGTQVAAIVVPFTDADKYATHDAEYGKGGFRSVSTIADRDAIPVERKTEGMIVRVTANGLNYEWKNNAWAEWLPKGNIVIDTALNVTSTNPVQNKVITTRVQTIENSIALILEQVKNIPIITVDTAWNATSNNPASSKAIESAISPIRTTANSAKSIADAAIPKSYIDDTMPENLVATRVPSTKLLGTVSVVANTAKSTADSAMTTAKSAGSVANAAIPKSWIDSRIDGTETSNNSVPGTGAIVAYINNNNTGLSTQISNTNSRVTNLESWKNTIGTKGAANGVAGLDSTGKVPSSQLPSYVDDVIDVVSFVTSNPTSGMTIGNVYYNSATKKLFTATSATAGVTSDPEAGKIYVSIANNKTYRWSGSIMTEISASLALGTTSSTAFRGDYGNTLYTNFGSGTNLQGTKDARNFFYNMSLSNSLENISILKDLVVQPEANFVRLQNDIVYLIGEVNTGDGYDIPAATTTKAGVMTADMFNLLQELEKATFPLTLTLGGAGTFEVGSSTSVPVNITAVKGGQDVTPNATIKVIAGGNHPGNLSPNKKSWTPSSPITAETRISVAAQYEGRSKTAEIYYRFKYKKYWGTSSKSTLTNSDILALGGSTWADSRTMGATTFDCTGGKYVYYVIPSSLGTPEFWVGGLKNTDVVTTSATVTNASGGSTTYSIMRLANIQTGVLSVQFK</sequence>
<proteinExistence type="predicted"/>
<name>A0A8S5PJV0_9CAUD</name>
<accession>A0A8S5PJV0</accession>